<evidence type="ECO:0000313" key="1">
    <source>
        <dbReference type="EMBL" id="SQI32440.1"/>
    </source>
</evidence>
<organism evidence="1 2">
    <name type="scientific">Serratia plymuthica</name>
    <dbReference type="NCBI Taxonomy" id="82996"/>
    <lineage>
        <taxon>Bacteria</taxon>
        <taxon>Pseudomonadati</taxon>
        <taxon>Pseudomonadota</taxon>
        <taxon>Gammaproteobacteria</taxon>
        <taxon>Enterobacterales</taxon>
        <taxon>Yersiniaceae</taxon>
        <taxon>Serratia</taxon>
    </lineage>
</organism>
<evidence type="ECO:0000313" key="2">
    <source>
        <dbReference type="Proteomes" id="UP000248897"/>
    </source>
</evidence>
<dbReference type="Proteomes" id="UP000248897">
    <property type="component" value="Chromosome 1"/>
</dbReference>
<proteinExistence type="predicted"/>
<dbReference type="AlphaFoldDB" id="A0A2X4UHL3"/>
<name>A0A2X4UHL3_SERPL</name>
<dbReference type="EMBL" id="LS483469">
    <property type="protein sequence ID" value="SQI32440.1"/>
    <property type="molecule type" value="Genomic_DNA"/>
</dbReference>
<accession>A0A2X4UHL3</accession>
<gene>
    <name evidence="1" type="ORF">NCTC12961_01155</name>
</gene>
<protein>
    <submittedName>
        <fullName evidence="1">Uncharacterized protein</fullName>
    </submittedName>
</protein>
<reference evidence="1 2" key="1">
    <citation type="submission" date="2018-06" db="EMBL/GenBank/DDBJ databases">
        <authorList>
            <consortium name="Pathogen Informatics"/>
            <person name="Doyle S."/>
        </authorList>
    </citation>
    <scope>NUCLEOTIDE SEQUENCE [LARGE SCALE GENOMIC DNA]</scope>
    <source>
        <strain evidence="1 2">NCTC12961</strain>
    </source>
</reference>
<sequence>MSGYFDNILSDDEAQRLDLAFKTLGEQAADASQPLSEAEELAWFTHQQRETAAANRRWRGGWAVSRISAGWPARWRPLRGRCRSWTSAMISMMS</sequence>